<dbReference type="GeneID" id="25910149"/>
<dbReference type="EMBL" id="KQ242603">
    <property type="protein sequence ID" value="KNC77910.1"/>
    <property type="molecule type" value="Genomic_DNA"/>
</dbReference>
<dbReference type="RefSeq" id="XP_014151812.1">
    <property type="nucleotide sequence ID" value="XM_014296337.1"/>
</dbReference>
<dbReference type="SUPFAM" id="SSF48371">
    <property type="entry name" value="ARM repeat"/>
    <property type="match status" value="1"/>
</dbReference>
<dbReference type="OrthoDB" id="449062at2759"/>
<proteinExistence type="predicted"/>
<dbReference type="Gene3D" id="1.25.10.10">
    <property type="entry name" value="Leucine-rich Repeat Variant"/>
    <property type="match status" value="1"/>
</dbReference>
<evidence type="ECO:0000313" key="2">
    <source>
        <dbReference type="Proteomes" id="UP000054560"/>
    </source>
</evidence>
<organism evidence="1 2">
    <name type="scientific">Sphaeroforma arctica JP610</name>
    <dbReference type="NCBI Taxonomy" id="667725"/>
    <lineage>
        <taxon>Eukaryota</taxon>
        <taxon>Ichthyosporea</taxon>
        <taxon>Ichthyophonida</taxon>
        <taxon>Sphaeroforma</taxon>
    </lineage>
</organism>
<gene>
    <name evidence="1" type="ORF">SARC_09645</name>
</gene>
<keyword evidence="2" id="KW-1185">Reference proteome</keyword>
<evidence type="ECO:0000313" key="1">
    <source>
        <dbReference type="EMBL" id="KNC77910.1"/>
    </source>
</evidence>
<dbReference type="AlphaFoldDB" id="A0A0L0FMC8"/>
<name>A0A0L0FMC8_9EUKA</name>
<accession>A0A0L0FMC8</accession>
<sequence>MKHPDFPHKRLNFEGYKELDSIEAIQKLMHTFAEDVQIQESGCEAIKLYCRIESNRARACRALFHDDLQMLMQKFPNEKELQHKRCLATCNICLDPTNRMHAGSIKAHNELQAIMDSFREDVEIQLSVCGAMECYMLEEENRAMMAVGAANTREGTIHRSIQQTMQAHTSNAEVQASAMRALGTLCMQGSDAESKHVFEDICALVDVQHALRTFDKVTVQQEGLWMLQNACANASQQQLQMLGESGLFIEIQRAMCTYTDDLVVQYGACMVLACALTNAANRTAAGKRGLHSDVINALMMFAMREISLRLGYWP</sequence>
<dbReference type="InterPro" id="IPR016024">
    <property type="entry name" value="ARM-type_fold"/>
</dbReference>
<dbReference type="Proteomes" id="UP000054560">
    <property type="component" value="Unassembled WGS sequence"/>
</dbReference>
<reference evidence="1 2" key="1">
    <citation type="submission" date="2011-02" db="EMBL/GenBank/DDBJ databases">
        <title>The Genome Sequence of Sphaeroforma arctica JP610.</title>
        <authorList>
            <consortium name="The Broad Institute Genome Sequencing Platform"/>
            <person name="Russ C."/>
            <person name="Cuomo C."/>
            <person name="Young S.K."/>
            <person name="Zeng Q."/>
            <person name="Gargeya S."/>
            <person name="Alvarado L."/>
            <person name="Berlin A."/>
            <person name="Chapman S.B."/>
            <person name="Chen Z."/>
            <person name="Freedman E."/>
            <person name="Gellesch M."/>
            <person name="Goldberg J."/>
            <person name="Griggs A."/>
            <person name="Gujja S."/>
            <person name="Heilman E."/>
            <person name="Heiman D."/>
            <person name="Howarth C."/>
            <person name="Mehta T."/>
            <person name="Neiman D."/>
            <person name="Pearson M."/>
            <person name="Roberts A."/>
            <person name="Saif S."/>
            <person name="Shea T."/>
            <person name="Shenoy N."/>
            <person name="Sisk P."/>
            <person name="Stolte C."/>
            <person name="Sykes S."/>
            <person name="White J."/>
            <person name="Yandava C."/>
            <person name="Burger G."/>
            <person name="Gray M.W."/>
            <person name="Holland P.W.H."/>
            <person name="King N."/>
            <person name="Lang F.B.F."/>
            <person name="Roger A.J."/>
            <person name="Ruiz-Trillo I."/>
            <person name="Haas B."/>
            <person name="Nusbaum C."/>
            <person name="Birren B."/>
        </authorList>
    </citation>
    <scope>NUCLEOTIDE SEQUENCE [LARGE SCALE GENOMIC DNA]</scope>
    <source>
        <strain evidence="1 2">JP610</strain>
    </source>
</reference>
<protein>
    <submittedName>
        <fullName evidence="1">Uncharacterized protein</fullName>
    </submittedName>
</protein>
<dbReference type="InterPro" id="IPR011989">
    <property type="entry name" value="ARM-like"/>
</dbReference>